<dbReference type="PROSITE" id="PS50160">
    <property type="entry name" value="DNA_LIGASE_A3"/>
    <property type="match status" value="1"/>
</dbReference>
<evidence type="ECO:0000256" key="1">
    <source>
        <dbReference type="ARBA" id="ARBA00007572"/>
    </source>
</evidence>
<organism evidence="7 8">
    <name type="scientific">Ornithinimicrobium faecis</name>
    <dbReference type="NCBI Taxonomy" id="2934158"/>
    <lineage>
        <taxon>Bacteria</taxon>
        <taxon>Bacillati</taxon>
        <taxon>Actinomycetota</taxon>
        <taxon>Actinomycetes</taxon>
        <taxon>Micrococcales</taxon>
        <taxon>Ornithinimicrobiaceae</taxon>
        <taxon>Ornithinimicrobium</taxon>
    </lineage>
</organism>
<feature type="domain" description="ATP-dependent DNA ligase family profile" evidence="6">
    <location>
        <begin position="113"/>
        <end position="254"/>
    </location>
</feature>
<dbReference type="InterPro" id="IPR012309">
    <property type="entry name" value="DNA_ligase_ATP-dep_C"/>
</dbReference>
<dbReference type="SUPFAM" id="SSF56091">
    <property type="entry name" value="DNA ligase/mRNA capping enzyme, catalytic domain"/>
    <property type="match status" value="1"/>
</dbReference>
<dbReference type="PANTHER" id="PTHR45674:SF4">
    <property type="entry name" value="DNA LIGASE 1"/>
    <property type="match status" value="1"/>
</dbReference>
<dbReference type="Pfam" id="PF04679">
    <property type="entry name" value="DNA_ligase_A_C"/>
    <property type="match status" value="1"/>
</dbReference>
<dbReference type="InterPro" id="IPR012340">
    <property type="entry name" value="NA-bd_OB-fold"/>
</dbReference>
<reference evidence="7" key="1">
    <citation type="submission" date="2022-06" db="EMBL/GenBank/DDBJ databases">
        <title>Ornithinimicrobium HY1793.</title>
        <authorList>
            <person name="Huang Y."/>
        </authorList>
    </citation>
    <scope>NUCLEOTIDE SEQUENCE</scope>
    <source>
        <strain evidence="7">HY1793</strain>
    </source>
</reference>
<dbReference type="SUPFAM" id="SSF50249">
    <property type="entry name" value="Nucleic acid-binding proteins"/>
    <property type="match status" value="1"/>
</dbReference>
<dbReference type="Gene3D" id="2.40.50.140">
    <property type="entry name" value="Nucleic acid-binding proteins"/>
    <property type="match status" value="1"/>
</dbReference>
<evidence type="ECO:0000313" key="7">
    <source>
        <dbReference type="EMBL" id="USQ79587.1"/>
    </source>
</evidence>
<dbReference type="Gene3D" id="3.30.470.30">
    <property type="entry name" value="DNA ligase/mRNA capping enzyme"/>
    <property type="match status" value="1"/>
</dbReference>
<keyword evidence="8" id="KW-1185">Reference proteome</keyword>
<evidence type="ECO:0000256" key="3">
    <source>
        <dbReference type="ARBA" id="ARBA00022598"/>
    </source>
</evidence>
<dbReference type="CDD" id="cd07906">
    <property type="entry name" value="Adenylation_DNA_ligase_LigD_LigC"/>
    <property type="match status" value="1"/>
</dbReference>
<dbReference type="EMBL" id="CP099489">
    <property type="protein sequence ID" value="USQ79587.1"/>
    <property type="molecule type" value="Genomic_DNA"/>
</dbReference>
<dbReference type="CDD" id="cd07971">
    <property type="entry name" value="OBF_DNA_ligase_LigD"/>
    <property type="match status" value="1"/>
</dbReference>
<dbReference type="NCBIfam" id="TIGR02779">
    <property type="entry name" value="NHEJ_ligase_lig"/>
    <property type="match status" value="1"/>
</dbReference>
<dbReference type="PANTHER" id="PTHR45674">
    <property type="entry name" value="DNA LIGASE 1/3 FAMILY MEMBER"/>
    <property type="match status" value="1"/>
</dbReference>
<evidence type="ECO:0000256" key="5">
    <source>
        <dbReference type="SAM" id="MobiDB-lite"/>
    </source>
</evidence>
<keyword evidence="3 7" id="KW-0436">Ligase</keyword>
<evidence type="ECO:0000313" key="8">
    <source>
        <dbReference type="Proteomes" id="UP001056455"/>
    </source>
</evidence>
<evidence type="ECO:0000259" key="6">
    <source>
        <dbReference type="PROSITE" id="PS50160"/>
    </source>
</evidence>
<sequence>MRPMLATPGPATAARAVVPEGEDWVHEIKWDGIRLIASVRDGNLRLSTRSERDVTVAFPELAGLADLGHDLILDGEAVTFVDGLPSFSQLVERVHTTSAAKARLLAGTRPTTYLAFDLVGLDGLDLTPLPWSARRSALEDILPDRARWQVSPQYADGPGLWRATAEQGLEGVVSKRTSSTYQPGVRSADWLKFPHRATQSLVVGGWRPETGRSRLGAVLVGLPVSDGGDGGLTFRGRVGSGLAGKNGDRLAELIAQVPTGPNPFVDDVPGPDRAGATWLAPQLIVEVASLGTTAGGRLRQPAYKGWRSDLTPRDLAPTTQEED</sequence>
<dbReference type="Gene3D" id="3.30.1490.70">
    <property type="match status" value="1"/>
</dbReference>
<protein>
    <recommendedName>
        <fullName evidence="2">DNA ligase (ATP)</fullName>
        <ecNumber evidence="2">6.5.1.1</ecNumber>
    </recommendedName>
</protein>
<dbReference type="GO" id="GO:0016874">
    <property type="term" value="F:ligase activity"/>
    <property type="evidence" value="ECO:0007669"/>
    <property type="project" value="UniProtKB-KW"/>
</dbReference>
<accession>A0ABY4YTV9</accession>
<dbReference type="InterPro" id="IPR050191">
    <property type="entry name" value="ATP-dep_DNA_ligase"/>
</dbReference>
<name>A0ABY4YTV9_9MICO</name>
<dbReference type="EC" id="6.5.1.1" evidence="2"/>
<dbReference type="InterPro" id="IPR014146">
    <property type="entry name" value="LigD_ligase_dom"/>
</dbReference>
<feature type="region of interest" description="Disordered" evidence="5">
    <location>
        <begin position="303"/>
        <end position="323"/>
    </location>
</feature>
<comment type="similarity">
    <text evidence="1">Belongs to the ATP-dependent DNA ligase family.</text>
</comment>
<dbReference type="Pfam" id="PF01068">
    <property type="entry name" value="DNA_ligase_A_M"/>
    <property type="match status" value="1"/>
</dbReference>
<proteinExistence type="inferred from homology"/>
<evidence type="ECO:0000256" key="2">
    <source>
        <dbReference type="ARBA" id="ARBA00012727"/>
    </source>
</evidence>
<comment type="catalytic activity">
    <reaction evidence="4">
        <text>ATP + (deoxyribonucleotide)n-3'-hydroxyl + 5'-phospho-(deoxyribonucleotide)m = (deoxyribonucleotide)n+m + AMP + diphosphate.</text>
        <dbReference type="EC" id="6.5.1.1"/>
    </reaction>
</comment>
<dbReference type="Proteomes" id="UP001056455">
    <property type="component" value="Chromosome"/>
</dbReference>
<gene>
    <name evidence="7" type="primary">ligD</name>
    <name evidence="7" type="ORF">NF556_18650</name>
</gene>
<dbReference type="InterPro" id="IPR012310">
    <property type="entry name" value="DNA_ligase_ATP-dep_cent"/>
</dbReference>
<evidence type="ECO:0000256" key="4">
    <source>
        <dbReference type="ARBA" id="ARBA00034003"/>
    </source>
</evidence>
<dbReference type="RefSeq" id="WP_252592693.1">
    <property type="nucleotide sequence ID" value="NZ_CP099489.1"/>
</dbReference>